<accession>A0AAE3KY30</accession>
<dbReference type="EMBL" id="JTEO01000001">
    <property type="protein sequence ID" value="MCQ6961703.1"/>
    <property type="molecule type" value="Genomic_DNA"/>
</dbReference>
<keyword evidence="1" id="KW-1133">Transmembrane helix</keyword>
<comment type="caution">
    <text evidence="2">The sequence shown here is derived from an EMBL/GenBank/DDBJ whole genome shotgun (WGS) entry which is preliminary data.</text>
</comment>
<keyword evidence="3" id="KW-1185">Reference proteome</keyword>
<keyword evidence="1" id="KW-0812">Transmembrane</keyword>
<dbReference type="RefSeq" id="WP_256621348.1">
    <property type="nucleotide sequence ID" value="NZ_JTEO01000001.1"/>
</dbReference>
<feature type="transmembrane region" description="Helical" evidence="1">
    <location>
        <begin position="72"/>
        <end position="92"/>
    </location>
</feature>
<reference evidence="2 3" key="1">
    <citation type="journal article" date="2011" name="Appl. Environ. Microbiol.">
        <title>Methanogenic archaea isolated from Taiwan's Chelungpu fault.</title>
        <authorList>
            <person name="Wu S.Y."/>
            <person name="Lai M.C."/>
        </authorList>
    </citation>
    <scope>NUCLEOTIDE SEQUENCE [LARGE SCALE GENOMIC DNA]</scope>
    <source>
        <strain evidence="2 3">St545Mb</strain>
    </source>
</reference>
<dbReference type="Proteomes" id="UP001206983">
    <property type="component" value="Unassembled WGS sequence"/>
</dbReference>
<name>A0AAE3KY30_9EURY</name>
<gene>
    <name evidence="2" type="ORF">PV02_00475</name>
</gene>
<dbReference type="AlphaFoldDB" id="A0AAE3KY30"/>
<feature type="transmembrane region" description="Helical" evidence="1">
    <location>
        <begin position="6"/>
        <end position="22"/>
    </location>
</feature>
<sequence>MNISTIVLLYLVAVNLIAFHLMGTDKKKAKTRDSRIPEKTLFLWAIIGGSIGSIAGMQHFRHKTRHTSFKIGMPLILVLQVYFFGRYILGLFV</sequence>
<dbReference type="Pfam" id="PF06961">
    <property type="entry name" value="DUF1294"/>
    <property type="match status" value="1"/>
</dbReference>
<evidence type="ECO:0000256" key="1">
    <source>
        <dbReference type="SAM" id="Phobius"/>
    </source>
</evidence>
<proteinExistence type="predicted"/>
<dbReference type="InterPro" id="IPR010718">
    <property type="entry name" value="DUF1294"/>
</dbReference>
<feature type="transmembrane region" description="Helical" evidence="1">
    <location>
        <begin position="42"/>
        <end position="60"/>
    </location>
</feature>
<protein>
    <submittedName>
        <fullName evidence="2">Membrane protein</fullName>
    </submittedName>
</protein>
<evidence type="ECO:0000313" key="2">
    <source>
        <dbReference type="EMBL" id="MCQ6961703.1"/>
    </source>
</evidence>
<organism evidence="2 3">
    <name type="scientific">Methanolobus chelungpuianus</name>
    <dbReference type="NCBI Taxonomy" id="502115"/>
    <lineage>
        <taxon>Archaea</taxon>
        <taxon>Methanobacteriati</taxon>
        <taxon>Methanobacteriota</taxon>
        <taxon>Stenosarchaea group</taxon>
        <taxon>Methanomicrobia</taxon>
        <taxon>Methanosarcinales</taxon>
        <taxon>Methanosarcinaceae</taxon>
        <taxon>Methanolobus</taxon>
    </lineage>
</organism>
<evidence type="ECO:0000313" key="3">
    <source>
        <dbReference type="Proteomes" id="UP001206983"/>
    </source>
</evidence>
<keyword evidence="1" id="KW-0472">Membrane</keyword>